<dbReference type="Proteomes" id="UP000268033">
    <property type="component" value="Unassembled WGS sequence"/>
</dbReference>
<evidence type="ECO:0000313" key="4">
    <source>
        <dbReference type="Proteomes" id="UP000268033"/>
    </source>
</evidence>
<organism evidence="3 4">
    <name type="scientific">Gallaecimonas pentaromativorans</name>
    <dbReference type="NCBI Taxonomy" id="584787"/>
    <lineage>
        <taxon>Bacteria</taxon>
        <taxon>Pseudomonadati</taxon>
        <taxon>Pseudomonadota</taxon>
        <taxon>Gammaproteobacteria</taxon>
        <taxon>Enterobacterales</taxon>
        <taxon>Gallaecimonadaceae</taxon>
        <taxon>Gallaecimonas</taxon>
    </lineage>
</organism>
<dbReference type="Pfam" id="PF22106">
    <property type="entry name" value="NGO1945_C"/>
    <property type="match status" value="1"/>
</dbReference>
<accession>A0A3N1PDV2</accession>
<dbReference type="Pfam" id="PF09836">
    <property type="entry name" value="DUF2063"/>
    <property type="match status" value="1"/>
</dbReference>
<feature type="domain" description="NGO1945-like C-terminal" evidence="2">
    <location>
        <begin position="145"/>
        <end position="233"/>
    </location>
</feature>
<feature type="domain" description="Putative DNA-binding" evidence="1">
    <location>
        <begin position="5"/>
        <end position="91"/>
    </location>
</feature>
<evidence type="ECO:0000259" key="2">
    <source>
        <dbReference type="Pfam" id="PF22106"/>
    </source>
</evidence>
<dbReference type="STRING" id="584787.GCA_001247655_00445"/>
<dbReference type="EMBL" id="RJUL01000002">
    <property type="protein sequence ID" value="ROQ30144.1"/>
    <property type="molecule type" value="Genomic_DNA"/>
</dbReference>
<keyword evidence="4" id="KW-1185">Reference proteome</keyword>
<protein>
    <submittedName>
        <fullName evidence="3">Uncharacterized protein</fullName>
    </submittedName>
</protein>
<dbReference type="RefSeq" id="WP_123420916.1">
    <property type="nucleotide sequence ID" value="NZ_RJUL01000002.1"/>
</dbReference>
<dbReference type="AlphaFoldDB" id="A0A3N1PDV2"/>
<dbReference type="Gene3D" id="1.10.150.690">
    <property type="entry name" value="DUF2063"/>
    <property type="match status" value="1"/>
</dbReference>
<dbReference type="Gene3D" id="3.90.930.50">
    <property type="match status" value="1"/>
</dbReference>
<reference evidence="3 4" key="1">
    <citation type="submission" date="2018-11" db="EMBL/GenBank/DDBJ databases">
        <title>Genomic Encyclopedia of Type Strains, Phase IV (KMG-IV): sequencing the most valuable type-strain genomes for metagenomic binning, comparative biology and taxonomic classification.</title>
        <authorList>
            <person name="Goeker M."/>
        </authorList>
    </citation>
    <scope>NUCLEOTIDE SEQUENCE [LARGE SCALE GENOMIC DNA]</scope>
    <source>
        <strain evidence="3 4">DSM 21945</strain>
    </source>
</reference>
<name>A0A3N1PDV2_9GAMM</name>
<dbReference type="InterPro" id="IPR018640">
    <property type="entry name" value="DUF2063"/>
</dbReference>
<proteinExistence type="predicted"/>
<evidence type="ECO:0000259" key="1">
    <source>
        <dbReference type="Pfam" id="PF09836"/>
    </source>
</evidence>
<evidence type="ECO:0000313" key="3">
    <source>
        <dbReference type="EMBL" id="ROQ30144.1"/>
    </source>
</evidence>
<dbReference type="InterPro" id="IPR044922">
    <property type="entry name" value="DUF2063_N_sf"/>
</dbReference>
<dbReference type="InterPro" id="IPR054098">
    <property type="entry name" value="NGO1945-like_C"/>
</dbReference>
<comment type="caution">
    <text evidence="3">The sequence shown here is derived from an EMBL/GenBank/DDBJ whole genome shotgun (WGS) entry which is preliminary data.</text>
</comment>
<sequence>MSFLEVQHAFMAHLRDPEQHPAPTDVEDRRMAIYRRLFINNIDGFLSSSFPVLKSLYAEGDWQQLVRRFYADHDCHSPLFLDISEAFLDYLDGPAFSPRPCDPPFMAELAHYEWLELAVGRSEDEGTPVCPDIDTPLRLCGAAALAAYHWPVHQISSDFRPDAPLAAPVFLLVYRGLDDKVAFMLLSSAMAQALSLIEQSPGLSAKALVGHLAAPGEEQRILARQLLAALGELAGKGALLGA</sequence>
<gene>
    <name evidence="3" type="ORF">EDC28_102537</name>
</gene>